<dbReference type="SMART" id="SM00504">
    <property type="entry name" value="Ubox"/>
    <property type="match status" value="1"/>
</dbReference>
<dbReference type="PROSITE" id="PS51698">
    <property type="entry name" value="U_BOX"/>
    <property type="match status" value="1"/>
</dbReference>
<dbReference type="AlphaFoldDB" id="A0A835ESB3"/>
<dbReference type="EC" id="2.3.2.27" evidence="6"/>
<feature type="compositionally biased region" description="Basic residues" evidence="7">
    <location>
        <begin position="467"/>
        <end position="480"/>
    </location>
</feature>
<comment type="function">
    <text evidence="6">Functions as an E3 ubiquitin ligase.</text>
</comment>
<comment type="catalytic activity">
    <reaction evidence="1 6">
        <text>S-ubiquitinyl-[E2 ubiquitin-conjugating enzyme]-L-cysteine + [acceptor protein]-L-lysine = [E2 ubiquitin-conjugating enzyme]-L-cysteine + N(6)-ubiquitinyl-[acceptor protein]-L-lysine.</text>
        <dbReference type="EC" id="2.3.2.27"/>
    </reaction>
</comment>
<proteinExistence type="predicted"/>
<dbReference type="PANTHER" id="PTHR22849:SF66">
    <property type="entry name" value="U-BOX DOMAIN-CONTAINING PROTEIN"/>
    <property type="match status" value="1"/>
</dbReference>
<dbReference type="InterPro" id="IPR000225">
    <property type="entry name" value="Armadillo"/>
</dbReference>
<feature type="compositionally biased region" description="Low complexity" evidence="7">
    <location>
        <begin position="454"/>
        <end position="466"/>
    </location>
</feature>
<dbReference type="GO" id="GO:0061630">
    <property type="term" value="F:ubiquitin protein ligase activity"/>
    <property type="evidence" value="ECO:0007669"/>
    <property type="project" value="UniProtKB-UniRule"/>
</dbReference>
<feature type="region of interest" description="Disordered" evidence="7">
    <location>
        <begin position="1"/>
        <end position="50"/>
    </location>
</feature>
<gene>
    <name evidence="9" type="ORF">HU200_026220</name>
</gene>
<dbReference type="InterPro" id="IPR045185">
    <property type="entry name" value="PUB22/23/24-like"/>
</dbReference>
<dbReference type="Gene3D" id="3.30.40.10">
    <property type="entry name" value="Zinc/RING finger domain, C3HC4 (zinc finger)"/>
    <property type="match status" value="1"/>
</dbReference>
<evidence type="ECO:0000256" key="7">
    <source>
        <dbReference type="SAM" id="MobiDB-lite"/>
    </source>
</evidence>
<dbReference type="Proteomes" id="UP000636709">
    <property type="component" value="Unassembled WGS sequence"/>
</dbReference>
<keyword evidence="3 6" id="KW-0808">Transferase</keyword>
<dbReference type="PROSITE" id="PS50176">
    <property type="entry name" value="ARM_REPEAT"/>
    <property type="match status" value="1"/>
</dbReference>
<evidence type="ECO:0000256" key="2">
    <source>
        <dbReference type="ARBA" id="ARBA00004906"/>
    </source>
</evidence>
<evidence type="ECO:0000259" key="8">
    <source>
        <dbReference type="PROSITE" id="PS51698"/>
    </source>
</evidence>
<feature type="region of interest" description="Disordered" evidence="7">
    <location>
        <begin position="248"/>
        <end position="277"/>
    </location>
</feature>
<dbReference type="UniPathway" id="UPA00143"/>
<dbReference type="SUPFAM" id="SSF57850">
    <property type="entry name" value="RING/U-box"/>
    <property type="match status" value="1"/>
</dbReference>
<evidence type="ECO:0000313" key="10">
    <source>
        <dbReference type="Proteomes" id="UP000636709"/>
    </source>
</evidence>
<feature type="compositionally biased region" description="Polar residues" evidence="7">
    <location>
        <begin position="491"/>
        <end position="500"/>
    </location>
</feature>
<comment type="pathway">
    <text evidence="2 6">Protein modification; protein ubiquitination.</text>
</comment>
<dbReference type="InterPro" id="IPR058678">
    <property type="entry name" value="ARM_PUB"/>
</dbReference>
<comment type="caution">
    <text evidence="9">The sequence shown here is derived from an EMBL/GenBank/DDBJ whole genome shotgun (WGS) entry which is preliminary data.</text>
</comment>
<accession>A0A835ESB3</accession>
<dbReference type="CDD" id="cd16664">
    <property type="entry name" value="RING-Ubox_PUB"/>
    <property type="match status" value="1"/>
</dbReference>
<feature type="domain" description="U-box" evidence="8">
    <location>
        <begin position="502"/>
        <end position="582"/>
    </location>
</feature>
<reference evidence="9" key="1">
    <citation type="submission" date="2020-07" db="EMBL/GenBank/DDBJ databases">
        <title>Genome sequence and genetic diversity analysis of an under-domesticated orphan crop, white fonio (Digitaria exilis).</title>
        <authorList>
            <person name="Bennetzen J.L."/>
            <person name="Chen S."/>
            <person name="Ma X."/>
            <person name="Wang X."/>
            <person name="Yssel A.E.J."/>
            <person name="Chaluvadi S.R."/>
            <person name="Johnson M."/>
            <person name="Gangashetty P."/>
            <person name="Hamidou F."/>
            <person name="Sanogo M.D."/>
            <person name="Zwaenepoel A."/>
            <person name="Wallace J."/>
            <person name="Van De Peer Y."/>
            <person name="Van Deynze A."/>
        </authorList>
    </citation>
    <scope>NUCLEOTIDE SEQUENCE</scope>
    <source>
        <tissue evidence="9">Leaves</tissue>
    </source>
</reference>
<feature type="compositionally biased region" description="Polar residues" evidence="7">
    <location>
        <begin position="404"/>
        <end position="413"/>
    </location>
</feature>
<evidence type="ECO:0000256" key="1">
    <source>
        <dbReference type="ARBA" id="ARBA00000900"/>
    </source>
</evidence>
<evidence type="ECO:0000256" key="6">
    <source>
        <dbReference type="RuleBase" id="RU369093"/>
    </source>
</evidence>
<feature type="region of interest" description="Disordered" evidence="7">
    <location>
        <begin position="375"/>
        <end position="503"/>
    </location>
</feature>
<dbReference type="GO" id="GO:0016567">
    <property type="term" value="P:protein ubiquitination"/>
    <property type="evidence" value="ECO:0007669"/>
    <property type="project" value="UniProtKB-UniRule"/>
</dbReference>
<evidence type="ECO:0000313" key="9">
    <source>
        <dbReference type="EMBL" id="KAF8717107.1"/>
    </source>
</evidence>
<feature type="region of interest" description="Disordered" evidence="7">
    <location>
        <begin position="86"/>
        <end position="149"/>
    </location>
</feature>
<evidence type="ECO:0000256" key="4">
    <source>
        <dbReference type="ARBA" id="ARBA00022786"/>
    </source>
</evidence>
<evidence type="ECO:0000256" key="3">
    <source>
        <dbReference type="ARBA" id="ARBA00022679"/>
    </source>
</evidence>
<evidence type="ECO:0000256" key="5">
    <source>
        <dbReference type="PROSITE-ProRule" id="PRU00259"/>
    </source>
</evidence>
<dbReference type="OrthoDB" id="10064100at2759"/>
<dbReference type="InterPro" id="IPR011989">
    <property type="entry name" value="ARM-like"/>
</dbReference>
<dbReference type="SUPFAM" id="SSF48371">
    <property type="entry name" value="ARM repeat"/>
    <property type="match status" value="1"/>
</dbReference>
<feature type="compositionally biased region" description="Polar residues" evidence="7">
    <location>
        <begin position="1"/>
        <end position="27"/>
    </location>
</feature>
<sequence>MTTSLPSSNGAGTSARTTGYQLNQASMARSHRGKHGSPPPQSPRTRSMRYEESLKSLLSCQTRLGSRTSDVVDEPTPEEAANALHIKLRPWENDNHSPKASGGYTRGCASAPPRIARTREGTEVSKASRSTSLRRIESHSRGGSGATKAHNDIGLALQAQQRPTIANNSSAPVRSRWTTTLEQGCPETFTLERVISVSLRSELESASLGTTPKALRPVNPIKKQGITAPCHHPLSGEDTGQIHLQQSNLGSSTVPTTPLTSLASGMPPSSKATLEGGYRDSICTPYAAVTRRKYITSATAMSSAGVGRRDSCSHMHLATSNHEHMYSHPAPLAYKRGREAHAETNNNDHNDSSPSSTLLVTPYYEQHVNRCTAPLLDVRPRGRNQDKIPISPPAIRQRPVRPNQAPTVLTKSLTPGPREARRLSRAAEASIQNAPGHTESRAPRLKLTDDNRPRSPSSSPSLLRSAPLHHHHRPRPHHPPPYKASFLLTPARSSNSNTPDPNVPPHFLCPISLQLMRDPVTLPTGISYDRAAISRWLAAPAPSGVGRTCPVTRVPLPPQPHLTPNHTLRRLIHAWLASLSPSAEVDDDVAALRAPASGDEVAALLSDAAAARVEALRRLRELVAECEDNRAALESQDGVFDALSRVVSSGDACSTAREEAVGVLASLRIPEPELAGVVARHSNLGEALTAVLRSSNMKSRANAALLVRSLSEAAWPAWVIGISHELLVEVVRVVRDRISTRATKAALHALAALCPYGRTRVKIVGAGAVPALVDLLLDDPDRRVCELALAALDRLCTCAEGRAELVAHAAGLAVVGKKVLRVTEAASERAVRVLRSVARHAATPAVLQEMAQSGVVAKLCAALRSEQCGVRTKEKVHEVLKLHSGTWRNSPCLSPRSLGLYPF</sequence>
<dbReference type="InterPro" id="IPR016024">
    <property type="entry name" value="ARM-type_fold"/>
</dbReference>
<keyword evidence="10" id="KW-1185">Reference proteome</keyword>
<dbReference type="PANTHER" id="PTHR22849">
    <property type="entry name" value="WDSAM1 PROTEIN"/>
    <property type="match status" value="1"/>
</dbReference>
<feature type="repeat" description="ARM" evidence="5">
    <location>
        <begin position="767"/>
        <end position="810"/>
    </location>
</feature>
<dbReference type="EMBL" id="JACEFO010001719">
    <property type="protein sequence ID" value="KAF8717107.1"/>
    <property type="molecule type" value="Genomic_DNA"/>
</dbReference>
<dbReference type="InterPro" id="IPR045210">
    <property type="entry name" value="RING-Ubox_PUB"/>
</dbReference>
<feature type="compositionally biased region" description="Low complexity" evidence="7">
    <location>
        <begin position="251"/>
        <end position="264"/>
    </location>
</feature>
<dbReference type="Pfam" id="PF04564">
    <property type="entry name" value="U-box"/>
    <property type="match status" value="1"/>
</dbReference>
<protein>
    <recommendedName>
        <fullName evidence="6 8">U-box domain-containing protein</fullName>
        <ecNumber evidence="6">2.3.2.27</ecNumber>
    </recommendedName>
    <alternativeName>
        <fullName evidence="6">RING-type E3 ubiquitin transferase PUB</fullName>
    </alternativeName>
</protein>
<feature type="compositionally biased region" description="Basic and acidic residues" evidence="7">
    <location>
        <begin position="438"/>
        <end position="453"/>
    </location>
</feature>
<keyword evidence="4 6" id="KW-0833">Ubl conjugation pathway</keyword>
<dbReference type="Gene3D" id="1.25.10.10">
    <property type="entry name" value="Leucine-rich Repeat Variant"/>
    <property type="match status" value="1"/>
</dbReference>
<dbReference type="Pfam" id="PF25598">
    <property type="entry name" value="ARM_PUB"/>
    <property type="match status" value="1"/>
</dbReference>
<dbReference type="InterPro" id="IPR003613">
    <property type="entry name" value="Ubox_domain"/>
</dbReference>
<name>A0A835ESB3_9POAL</name>
<organism evidence="9 10">
    <name type="scientific">Digitaria exilis</name>
    <dbReference type="NCBI Taxonomy" id="1010633"/>
    <lineage>
        <taxon>Eukaryota</taxon>
        <taxon>Viridiplantae</taxon>
        <taxon>Streptophyta</taxon>
        <taxon>Embryophyta</taxon>
        <taxon>Tracheophyta</taxon>
        <taxon>Spermatophyta</taxon>
        <taxon>Magnoliopsida</taxon>
        <taxon>Liliopsida</taxon>
        <taxon>Poales</taxon>
        <taxon>Poaceae</taxon>
        <taxon>PACMAD clade</taxon>
        <taxon>Panicoideae</taxon>
        <taxon>Panicodae</taxon>
        <taxon>Paniceae</taxon>
        <taxon>Anthephorinae</taxon>
        <taxon>Digitaria</taxon>
    </lineage>
</organism>
<dbReference type="InterPro" id="IPR013083">
    <property type="entry name" value="Znf_RING/FYVE/PHD"/>
</dbReference>